<dbReference type="CDD" id="cd06267">
    <property type="entry name" value="PBP1_LacI_sugar_binding-like"/>
    <property type="match status" value="1"/>
</dbReference>
<dbReference type="SMART" id="SM00354">
    <property type="entry name" value="HTH_LACI"/>
    <property type="match status" value="1"/>
</dbReference>
<dbReference type="EMBL" id="CP158374">
    <property type="protein sequence ID" value="XBX82254.1"/>
    <property type="molecule type" value="Genomic_DNA"/>
</dbReference>
<evidence type="ECO:0000256" key="1">
    <source>
        <dbReference type="ARBA" id="ARBA00023015"/>
    </source>
</evidence>
<dbReference type="GO" id="GO:0003700">
    <property type="term" value="F:DNA-binding transcription factor activity"/>
    <property type="evidence" value="ECO:0007669"/>
    <property type="project" value="TreeGrafter"/>
</dbReference>
<dbReference type="CDD" id="cd01392">
    <property type="entry name" value="HTH_LacI"/>
    <property type="match status" value="1"/>
</dbReference>
<gene>
    <name evidence="5" type="ORF">ABIQ69_16835</name>
</gene>
<keyword evidence="1" id="KW-0805">Transcription regulation</keyword>
<dbReference type="GO" id="GO:0000976">
    <property type="term" value="F:transcription cis-regulatory region binding"/>
    <property type="evidence" value="ECO:0007669"/>
    <property type="project" value="TreeGrafter"/>
</dbReference>
<dbReference type="AlphaFoldDB" id="A0AAU7W9Y1"/>
<dbReference type="PANTHER" id="PTHR30146:SF109">
    <property type="entry name" value="HTH-TYPE TRANSCRIPTIONAL REGULATOR GALS"/>
    <property type="match status" value="1"/>
</dbReference>
<dbReference type="PROSITE" id="PS50932">
    <property type="entry name" value="HTH_LACI_2"/>
    <property type="match status" value="1"/>
</dbReference>
<dbReference type="PANTHER" id="PTHR30146">
    <property type="entry name" value="LACI-RELATED TRANSCRIPTIONAL REPRESSOR"/>
    <property type="match status" value="1"/>
</dbReference>
<name>A0AAU7W9Y1_9MICO</name>
<evidence type="ECO:0000256" key="2">
    <source>
        <dbReference type="ARBA" id="ARBA00023125"/>
    </source>
</evidence>
<dbReference type="Gene3D" id="3.40.50.2300">
    <property type="match status" value="2"/>
</dbReference>
<evidence type="ECO:0000259" key="4">
    <source>
        <dbReference type="PROSITE" id="PS50932"/>
    </source>
</evidence>
<dbReference type="SUPFAM" id="SSF47413">
    <property type="entry name" value="lambda repressor-like DNA-binding domains"/>
    <property type="match status" value="1"/>
</dbReference>
<evidence type="ECO:0000256" key="3">
    <source>
        <dbReference type="ARBA" id="ARBA00023163"/>
    </source>
</evidence>
<dbReference type="InterPro" id="IPR010982">
    <property type="entry name" value="Lambda_DNA-bd_dom_sf"/>
</dbReference>
<organism evidence="5">
    <name type="scientific">Agromyces sp. G08B096</name>
    <dbReference type="NCBI Taxonomy" id="3156399"/>
    <lineage>
        <taxon>Bacteria</taxon>
        <taxon>Bacillati</taxon>
        <taxon>Actinomycetota</taxon>
        <taxon>Actinomycetes</taxon>
        <taxon>Micrococcales</taxon>
        <taxon>Microbacteriaceae</taxon>
        <taxon>Agromyces</taxon>
    </lineage>
</organism>
<protein>
    <submittedName>
        <fullName evidence="5">LacI family DNA-binding transcriptional regulator</fullName>
    </submittedName>
</protein>
<dbReference type="InterPro" id="IPR028082">
    <property type="entry name" value="Peripla_BP_I"/>
</dbReference>
<dbReference type="SUPFAM" id="SSF53822">
    <property type="entry name" value="Periplasmic binding protein-like I"/>
    <property type="match status" value="1"/>
</dbReference>
<evidence type="ECO:0000313" key="5">
    <source>
        <dbReference type="EMBL" id="XBX82254.1"/>
    </source>
</evidence>
<keyword evidence="3" id="KW-0804">Transcription</keyword>
<dbReference type="Pfam" id="PF00532">
    <property type="entry name" value="Peripla_BP_1"/>
    <property type="match status" value="1"/>
</dbReference>
<reference evidence="5" key="1">
    <citation type="submission" date="2024-05" db="EMBL/GenBank/DDBJ databases">
        <authorList>
            <person name="Yu L."/>
        </authorList>
    </citation>
    <scope>NUCLEOTIDE SEQUENCE</scope>
    <source>
        <strain evidence="5">G08B096</strain>
    </source>
</reference>
<accession>A0AAU7W9Y1</accession>
<proteinExistence type="predicted"/>
<feature type="domain" description="HTH lacI-type" evidence="4">
    <location>
        <begin position="8"/>
        <end position="62"/>
    </location>
</feature>
<sequence length="342" mass="36967">MTGQQQRATLDDVARLAGVSSKTVSRVFTNRELVAPETVERVLTAAKRLRFRPNTLARSLRRGGATNTIGFVMGELGNPFYYKVAAGIEQELARNGYALLVATTDDTPDGEERVVDALLAQRIGALLLIPVGDDQSYLEGERHLGTPVIAIDRPARNLVADALVLENHRGVFDATSRLIALGHRRIAYACNPAAVYTQAERVRGYRDAMAAAGIHDTHRWERLVDDRTVAPDDLVGDLLDRDDAPTAIITGNNRMTVGALRALRARGADGRVALIGFDDFDTADVLGVSVISYDPVALGRQAARLAIERIGEPAGFTKQIELPTWVVERGTGERPPAEGVGA</sequence>
<dbReference type="InterPro" id="IPR001761">
    <property type="entry name" value="Peripla_BP/Lac1_sug-bd_dom"/>
</dbReference>
<dbReference type="RefSeq" id="WP_350348275.1">
    <property type="nucleotide sequence ID" value="NZ_CP158374.1"/>
</dbReference>
<dbReference type="Gene3D" id="1.10.260.40">
    <property type="entry name" value="lambda repressor-like DNA-binding domains"/>
    <property type="match status" value="1"/>
</dbReference>
<dbReference type="Pfam" id="PF00356">
    <property type="entry name" value="LacI"/>
    <property type="match status" value="1"/>
</dbReference>
<keyword evidence="2 5" id="KW-0238">DNA-binding</keyword>
<dbReference type="InterPro" id="IPR000843">
    <property type="entry name" value="HTH_LacI"/>
</dbReference>